<sequence length="135" mass="13711">MAKTGAKINDNYQSPPLWCSIQGGSRTGTPGVHRVLEPVAVTSGFTSSTLVPVVEGSSSANTGKNHAPSTCEADLAPANSNVEFVPATSETDLAPASSTANSALADRDVESVGICAEPMIVASQPAVTVQNKVTN</sequence>
<comment type="caution">
    <text evidence="1">The sequence shown here is derived from an EMBL/GenBank/DDBJ whole genome shotgun (WGS) entry which is preliminary data.</text>
</comment>
<reference evidence="1 2" key="1">
    <citation type="journal article" date="2024" name="G3 (Bethesda)">
        <title>Genome assembly of Hibiscus sabdariffa L. provides insights into metabolisms of medicinal natural products.</title>
        <authorList>
            <person name="Kim T."/>
        </authorList>
    </citation>
    <scope>NUCLEOTIDE SEQUENCE [LARGE SCALE GENOMIC DNA]</scope>
    <source>
        <strain evidence="1">TK-2024</strain>
        <tissue evidence="1">Old leaves</tissue>
    </source>
</reference>
<evidence type="ECO:0000313" key="2">
    <source>
        <dbReference type="Proteomes" id="UP001396334"/>
    </source>
</evidence>
<name>A0ABR2S2K1_9ROSI</name>
<protein>
    <submittedName>
        <fullName evidence="1">Uncharacterized protein</fullName>
    </submittedName>
</protein>
<gene>
    <name evidence="1" type="ORF">V6N11_053707</name>
</gene>
<keyword evidence="2" id="KW-1185">Reference proteome</keyword>
<organism evidence="1 2">
    <name type="scientific">Hibiscus sabdariffa</name>
    <name type="common">roselle</name>
    <dbReference type="NCBI Taxonomy" id="183260"/>
    <lineage>
        <taxon>Eukaryota</taxon>
        <taxon>Viridiplantae</taxon>
        <taxon>Streptophyta</taxon>
        <taxon>Embryophyta</taxon>
        <taxon>Tracheophyta</taxon>
        <taxon>Spermatophyta</taxon>
        <taxon>Magnoliopsida</taxon>
        <taxon>eudicotyledons</taxon>
        <taxon>Gunneridae</taxon>
        <taxon>Pentapetalae</taxon>
        <taxon>rosids</taxon>
        <taxon>malvids</taxon>
        <taxon>Malvales</taxon>
        <taxon>Malvaceae</taxon>
        <taxon>Malvoideae</taxon>
        <taxon>Hibiscus</taxon>
    </lineage>
</organism>
<proteinExistence type="predicted"/>
<dbReference type="Proteomes" id="UP001396334">
    <property type="component" value="Unassembled WGS sequence"/>
</dbReference>
<evidence type="ECO:0000313" key="1">
    <source>
        <dbReference type="EMBL" id="KAK9019179.1"/>
    </source>
</evidence>
<accession>A0ABR2S2K1</accession>
<dbReference type="EMBL" id="JBBPBN010000017">
    <property type="protein sequence ID" value="KAK9019179.1"/>
    <property type="molecule type" value="Genomic_DNA"/>
</dbReference>